<sequence length="88" mass="9780">MIDLEALKSHLRIDHDAEDTLLQKYLDASKAAVLDYLDVPELPDAAPVDAAVLLGAGDLYLNREGQASGPLTRNSTYDRLLYPYRRHA</sequence>
<dbReference type="InterPro" id="IPR006450">
    <property type="entry name" value="Phage_HK97_gp6-like"/>
</dbReference>
<dbReference type="Pfam" id="PF05135">
    <property type="entry name" value="Phage_connect_1"/>
    <property type="match status" value="1"/>
</dbReference>
<evidence type="ECO:0000313" key="2">
    <source>
        <dbReference type="Proteomes" id="UP000050580"/>
    </source>
</evidence>
<evidence type="ECO:0000313" key="1">
    <source>
        <dbReference type="EMBL" id="KKW66926.1"/>
    </source>
</evidence>
<dbReference type="STRING" id="1610491.AAV94_12670"/>
<dbReference type="CDD" id="cd08054">
    <property type="entry name" value="gp6"/>
    <property type="match status" value="1"/>
</dbReference>
<gene>
    <name evidence="1" type="ORF">AAV94_12670</name>
</gene>
<dbReference type="OrthoDB" id="8452319at2"/>
<protein>
    <recommendedName>
        <fullName evidence="3">Phage gp6-like head-tail connector protein</fullName>
    </recommendedName>
</protein>
<accession>A0A0U1PWU4</accession>
<name>A0A0U1PWU4_9BURK</name>
<dbReference type="Proteomes" id="UP000050580">
    <property type="component" value="Unassembled WGS sequence"/>
</dbReference>
<dbReference type="EMBL" id="LBNQ01000040">
    <property type="protein sequence ID" value="KKW66926.1"/>
    <property type="molecule type" value="Genomic_DNA"/>
</dbReference>
<dbReference type="NCBIfam" id="TIGR01560">
    <property type="entry name" value="put_DNA_pack"/>
    <property type="match status" value="1"/>
</dbReference>
<comment type="caution">
    <text evidence="1">The sequence shown here is derived from an EMBL/GenBank/DDBJ whole genome shotgun (WGS) entry which is preliminary data.</text>
</comment>
<dbReference type="AlphaFoldDB" id="A0A0U1PWU4"/>
<organism evidence="1 2">
    <name type="scientific">Lampropedia cohaerens</name>
    <dbReference type="NCBI Taxonomy" id="1610491"/>
    <lineage>
        <taxon>Bacteria</taxon>
        <taxon>Pseudomonadati</taxon>
        <taxon>Pseudomonadota</taxon>
        <taxon>Betaproteobacteria</taxon>
        <taxon>Burkholderiales</taxon>
        <taxon>Comamonadaceae</taxon>
        <taxon>Lampropedia</taxon>
    </lineage>
</organism>
<keyword evidence="2" id="KW-1185">Reference proteome</keyword>
<dbReference type="RefSeq" id="WP_046742590.1">
    <property type="nucleotide sequence ID" value="NZ_LBNQ01000040.1"/>
</dbReference>
<reference evidence="1 2" key="1">
    <citation type="submission" date="2015-05" db="EMBL/GenBank/DDBJ databases">
        <title>Draft genome sequence of Lampropedia sp. CT6, isolated from the microbial mat of a hot water spring, located at Manikaran, India.</title>
        <authorList>
            <person name="Tripathi C."/>
            <person name="Rani P."/>
            <person name="Mahato N.K."/>
            <person name="Lal R."/>
        </authorList>
    </citation>
    <scope>NUCLEOTIDE SEQUENCE [LARGE SCALE GENOMIC DNA]</scope>
    <source>
        <strain evidence="1 2">CT6</strain>
    </source>
</reference>
<proteinExistence type="predicted"/>
<dbReference type="Gene3D" id="1.10.3230.30">
    <property type="entry name" value="Phage gp6-like head-tail connector protein"/>
    <property type="match status" value="1"/>
</dbReference>
<dbReference type="InterPro" id="IPR021146">
    <property type="entry name" value="Phage_gp6-like_head-tail"/>
</dbReference>
<evidence type="ECO:0008006" key="3">
    <source>
        <dbReference type="Google" id="ProtNLM"/>
    </source>
</evidence>